<dbReference type="Proteomes" id="UP000231501">
    <property type="component" value="Unassembled WGS sequence"/>
</dbReference>
<comment type="caution">
    <text evidence="5">The sequence shown here is derived from an EMBL/GenBank/DDBJ whole genome shotgun (WGS) entry which is preliminary data.</text>
</comment>
<gene>
    <name evidence="5" type="ORF">CS062_02900</name>
</gene>
<sequence>MNVVIVEGSITVRAQLQALLARERRIGVVGEAACEISAIETIARTQPDVVVMDLALQPGSGLRVLRAIRQLGIGARAIVLSNSYYEDMRRACAEHGISGFFDKSTQTGEVLTLLQGWLPPLRADEPARQAAVDALDLPPRGHSAFDELADLACDISGGAMAAVGLVDGEQLRLIGTSGLPLRTMPRARGLCAHVMHHGGLQEVPDTWHDSRFLDHPLVQGAPYVRFYASVPLSLSTGEVIGSLCVMDRLPRRLRERQRESLVTLSRCAINELEACRREPRHIDQAISAAMTL</sequence>
<evidence type="ECO:0000256" key="3">
    <source>
        <dbReference type="PROSITE-ProRule" id="PRU00169"/>
    </source>
</evidence>
<evidence type="ECO:0000256" key="1">
    <source>
        <dbReference type="ARBA" id="ARBA00022679"/>
    </source>
</evidence>
<dbReference type="InterPro" id="IPR058245">
    <property type="entry name" value="NreC/VraR/RcsB-like_REC"/>
</dbReference>
<dbReference type="Gene3D" id="3.30.450.40">
    <property type="match status" value="1"/>
</dbReference>
<dbReference type="SUPFAM" id="SSF52172">
    <property type="entry name" value="CheY-like"/>
    <property type="match status" value="1"/>
</dbReference>
<name>A0A2G9CEI3_9BURK</name>
<protein>
    <recommendedName>
        <fullName evidence="4">Response regulatory domain-containing protein</fullName>
    </recommendedName>
</protein>
<dbReference type="SMART" id="SM00448">
    <property type="entry name" value="REC"/>
    <property type="match status" value="1"/>
</dbReference>
<dbReference type="GO" id="GO:0000160">
    <property type="term" value="P:phosphorelay signal transduction system"/>
    <property type="evidence" value="ECO:0007669"/>
    <property type="project" value="InterPro"/>
</dbReference>
<evidence type="ECO:0000313" key="6">
    <source>
        <dbReference type="Proteomes" id="UP000231501"/>
    </source>
</evidence>
<dbReference type="InterPro" id="IPR029016">
    <property type="entry name" value="GAF-like_dom_sf"/>
</dbReference>
<dbReference type="PROSITE" id="PS50110">
    <property type="entry name" value="RESPONSE_REGULATORY"/>
    <property type="match status" value="1"/>
</dbReference>
<dbReference type="InterPro" id="IPR001789">
    <property type="entry name" value="Sig_transdc_resp-reg_receiver"/>
</dbReference>
<dbReference type="PANTHER" id="PTHR43102:SF2">
    <property type="entry name" value="GAF DOMAIN-CONTAINING PROTEIN"/>
    <property type="match status" value="1"/>
</dbReference>
<feature type="domain" description="Response regulatory" evidence="4">
    <location>
        <begin position="2"/>
        <end position="118"/>
    </location>
</feature>
<dbReference type="Gene3D" id="3.40.50.2300">
    <property type="match status" value="1"/>
</dbReference>
<reference evidence="5 6" key="1">
    <citation type="submission" date="2017-11" db="EMBL/GenBank/DDBJ databases">
        <title>Draft genome sequence of Mitsuaria sp. HWN-4.</title>
        <authorList>
            <person name="Gundlapally S.R."/>
        </authorList>
    </citation>
    <scope>NUCLEOTIDE SEQUENCE [LARGE SCALE GENOMIC DNA]</scope>
    <source>
        <strain evidence="5 6">HWN-4</strain>
    </source>
</reference>
<dbReference type="InterPro" id="IPR011006">
    <property type="entry name" value="CheY-like_superfamily"/>
</dbReference>
<dbReference type="GO" id="GO:0016301">
    <property type="term" value="F:kinase activity"/>
    <property type="evidence" value="ECO:0007669"/>
    <property type="project" value="UniProtKB-KW"/>
</dbReference>
<proteinExistence type="predicted"/>
<dbReference type="EMBL" id="PEOG01000007">
    <property type="protein sequence ID" value="PIM54846.1"/>
    <property type="molecule type" value="Genomic_DNA"/>
</dbReference>
<organism evidence="5 6">
    <name type="scientific">Roseateles chitinivorans</name>
    <dbReference type="NCBI Taxonomy" id="2917965"/>
    <lineage>
        <taxon>Bacteria</taxon>
        <taxon>Pseudomonadati</taxon>
        <taxon>Pseudomonadota</taxon>
        <taxon>Betaproteobacteria</taxon>
        <taxon>Burkholderiales</taxon>
        <taxon>Sphaerotilaceae</taxon>
        <taxon>Roseateles</taxon>
    </lineage>
</organism>
<dbReference type="OrthoDB" id="9150152at2"/>
<dbReference type="Pfam" id="PF01590">
    <property type="entry name" value="GAF"/>
    <property type="match status" value="1"/>
</dbReference>
<dbReference type="SUPFAM" id="SSF55781">
    <property type="entry name" value="GAF domain-like"/>
    <property type="match status" value="1"/>
</dbReference>
<feature type="modified residue" description="4-aspartylphosphate" evidence="3">
    <location>
        <position position="53"/>
    </location>
</feature>
<keyword evidence="6" id="KW-1185">Reference proteome</keyword>
<evidence type="ECO:0000313" key="5">
    <source>
        <dbReference type="EMBL" id="PIM54846.1"/>
    </source>
</evidence>
<keyword evidence="1" id="KW-0808">Transferase</keyword>
<dbReference type="RefSeq" id="WP_099859958.1">
    <property type="nucleotide sequence ID" value="NZ_PEOG01000007.1"/>
</dbReference>
<dbReference type="PANTHER" id="PTHR43102">
    <property type="entry name" value="SLR1143 PROTEIN"/>
    <property type="match status" value="1"/>
</dbReference>
<keyword evidence="3" id="KW-0597">Phosphoprotein</keyword>
<dbReference type="InterPro" id="IPR003018">
    <property type="entry name" value="GAF"/>
</dbReference>
<evidence type="ECO:0000256" key="2">
    <source>
        <dbReference type="ARBA" id="ARBA00022777"/>
    </source>
</evidence>
<dbReference type="AlphaFoldDB" id="A0A2G9CEI3"/>
<keyword evidence="2" id="KW-0418">Kinase</keyword>
<evidence type="ECO:0000259" key="4">
    <source>
        <dbReference type="PROSITE" id="PS50110"/>
    </source>
</evidence>
<dbReference type="Pfam" id="PF00072">
    <property type="entry name" value="Response_reg"/>
    <property type="match status" value="1"/>
</dbReference>
<accession>A0A2G9CEI3</accession>
<dbReference type="CDD" id="cd17535">
    <property type="entry name" value="REC_NarL-like"/>
    <property type="match status" value="1"/>
</dbReference>